<dbReference type="GO" id="GO:0050660">
    <property type="term" value="F:flavin adenine dinucleotide binding"/>
    <property type="evidence" value="ECO:0007669"/>
    <property type="project" value="InterPro"/>
</dbReference>
<dbReference type="InterPro" id="IPR009100">
    <property type="entry name" value="AcylCoA_DH/oxidase_NM_dom_sf"/>
</dbReference>
<dbReference type="SUPFAM" id="SSF56645">
    <property type="entry name" value="Acyl-CoA dehydrogenase NM domain-like"/>
    <property type="match status" value="1"/>
</dbReference>
<accession>A0A6I3LHJ4</accession>
<dbReference type="Pfam" id="PF02771">
    <property type="entry name" value="Acyl-CoA_dh_N"/>
    <property type="match status" value="1"/>
</dbReference>
<dbReference type="AlphaFoldDB" id="A0A6I3LHJ4"/>
<keyword evidence="3" id="KW-1185">Reference proteome</keyword>
<evidence type="ECO:0000313" key="3">
    <source>
        <dbReference type="Proteomes" id="UP000438760"/>
    </source>
</evidence>
<dbReference type="Proteomes" id="UP000438760">
    <property type="component" value="Unassembled WGS sequence"/>
</dbReference>
<evidence type="ECO:0000313" key="2">
    <source>
        <dbReference type="EMBL" id="MTG97307.1"/>
    </source>
</evidence>
<dbReference type="InterPro" id="IPR013786">
    <property type="entry name" value="AcylCoA_DH/ox_N"/>
</dbReference>
<dbReference type="PIRSF" id="PIRSF016578">
    <property type="entry name" value="HsaA"/>
    <property type="match status" value="1"/>
</dbReference>
<gene>
    <name evidence="2" type="ORF">GJV76_04025</name>
</gene>
<dbReference type="Gene3D" id="2.40.110.10">
    <property type="entry name" value="Butyryl-CoA Dehydrogenase, subunit A, domain 2"/>
    <property type="match status" value="1"/>
</dbReference>
<dbReference type="RefSeq" id="WP_155091355.1">
    <property type="nucleotide sequence ID" value="NZ_CP102754.1"/>
</dbReference>
<proteinExistence type="predicted"/>
<comment type="caution">
    <text evidence="2">The sequence shown here is derived from an EMBL/GenBank/DDBJ whole genome shotgun (WGS) entry which is preliminary data.</text>
</comment>
<dbReference type="OrthoDB" id="1170793at2"/>
<organism evidence="2 3">
    <name type="scientific">Myroides albus</name>
    <dbReference type="NCBI Taxonomy" id="2562892"/>
    <lineage>
        <taxon>Bacteria</taxon>
        <taxon>Pseudomonadati</taxon>
        <taxon>Bacteroidota</taxon>
        <taxon>Flavobacteriia</taxon>
        <taxon>Flavobacteriales</taxon>
        <taxon>Flavobacteriaceae</taxon>
        <taxon>Myroides</taxon>
    </lineage>
</organism>
<protein>
    <submittedName>
        <fullName evidence="2">Hydroxylase</fullName>
    </submittedName>
</protein>
<dbReference type="InterPro" id="IPR037069">
    <property type="entry name" value="AcylCoA_DH/ox_N_sf"/>
</dbReference>
<feature type="domain" description="Acyl-CoA dehydrogenase/oxidase N-terminal" evidence="1">
    <location>
        <begin position="15"/>
        <end position="81"/>
    </location>
</feature>
<evidence type="ECO:0000259" key="1">
    <source>
        <dbReference type="Pfam" id="PF02771"/>
    </source>
</evidence>
<dbReference type="Gene3D" id="1.10.540.10">
    <property type="entry name" value="Acyl-CoA dehydrogenase/oxidase, N-terminal domain"/>
    <property type="match status" value="1"/>
</dbReference>
<dbReference type="EMBL" id="WMJX01000005">
    <property type="protein sequence ID" value="MTG97307.1"/>
    <property type="molecule type" value="Genomic_DNA"/>
</dbReference>
<reference evidence="2 3" key="1">
    <citation type="submission" date="2019-11" db="EMBL/GenBank/DDBJ databases">
        <title>Genome of Strain BIT-d1.</title>
        <authorList>
            <person name="Yang Y."/>
        </authorList>
    </citation>
    <scope>NUCLEOTIDE SEQUENCE [LARGE SCALE GENOMIC DNA]</scope>
    <source>
        <strain evidence="2 3">BIT-d1</strain>
    </source>
</reference>
<sequence>MSNKISLEDRNILRKFVPQAEQQGYLTKEQLAILYEYNLFNLFVPKEFNGLELDFIEALEVEEELATIDGSLGWTVTLCSGANMFVGYLDSSFSQTLFSNPKVCLAGSGKVGGVAIEIEEGYIVTGHWKVATGLHHSTGFTANCRIERNGTFVTDADGNPIYKSFCFLPEEIEVVKEWDTIGLISTGSDSFNVKGVRVGRERAFSIAKETKVINNDVFSFPFLPFAKFTLAVNHIGMQAHFIELAENYFDSLSNKEYIIKHKSIIENMKSSFLNRKIMFYQKAHESWEVVKEGGDISCKMSEEIDKVCERIVFKGREDVMNCLPYLGLDVINKNSEINRVFRDLIAAGQHSLFL</sequence>
<dbReference type="GO" id="GO:0016627">
    <property type="term" value="F:oxidoreductase activity, acting on the CH-CH group of donors"/>
    <property type="evidence" value="ECO:0007669"/>
    <property type="project" value="InterPro"/>
</dbReference>
<dbReference type="InterPro" id="IPR046373">
    <property type="entry name" value="Acyl-CoA_Oxase/DH_mid-dom_sf"/>
</dbReference>
<name>A0A6I3LHJ4_9FLAO</name>